<dbReference type="PANTHER" id="PTHR33990">
    <property type="entry name" value="PROTEIN YJDN-RELATED"/>
    <property type="match status" value="1"/>
</dbReference>
<protein>
    <submittedName>
        <fullName evidence="2">VOC family protein</fullName>
    </submittedName>
</protein>
<dbReference type="CDD" id="cd06588">
    <property type="entry name" value="PhnB_like"/>
    <property type="match status" value="1"/>
</dbReference>
<sequence>MKGQATPYLMFDGNAKEALDFYQQVFGGEQSDLRTFAEAGYQTPPEAKDRLIHGRFKKDDLFFMVSDCFPGSSVVIGSNISLVLDFESEEEIQAIYNALSEKGTVHMELQDTFWGAKYAKVKDPFGVIWDLNYQKA</sequence>
<comment type="caution">
    <text evidence="2">The sequence shown here is derived from an EMBL/GenBank/DDBJ whole genome shotgun (WGS) entry which is preliminary data.</text>
</comment>
<gene>
    <name evidence="2" type="ORF">JK635_00075</name>
</gene>
<evidence type="ECO:0000313" key="3">
    <source>
        <dbReference type="Proteomes" id="UP000623967"/>
    </source>
</evidence>
<dbReference type="InterPro" id="IPR029068">
    <property type="entry name" value="Glyas_Bleomycin-R_OHBP_Dase"/>
</dbReference>
<dbReference type="InterPro" id="IPR028973">
    <property type="entry name" value="PhnB-like"/>
</dbReference>
<dbReference type="Pfam" id="PF06983">
    <property type="entry name" value="3-dmu-9_3-mt"/>
    <property type="match status" value="1"/>
</dbReference>
<dbReference type="Gene3D" id="3.10.180.10">
    <property type="entry name" value="2,3-Dihydroxybiphenyl 1,2-Dioxygenase, domain 1"/>
    <property type="match status" value="1"/>
</dbReference>
<feature type="domain" description="PhnB-like" evidence="1">
    <location>
        <begin position="5"/>
        <end position="131"/>
    </location>
</feature>
<reference evidence="2 3" key="1">
    <citation type="submission" date="2021-01" db="EMBL/GenBank/DDBJ databases">
        <title>Genome public.</title>
        <authorList>
            <person name="Liu C."/>
            <person name="Sun Q."/>
        </authorList>
    </citation>
    <scope>NUCLEOTIDE SEQUENCE [LARGE SCALE GENOMIC DNA]</scope>
    <source>
        <strain evidence="2 3">YIM B02564</strain>
    </source>
</reference>
<name>A0ABS1TIU3_9BACI</name>
<dbReference type="PANTHER" id="PTHR33990:SF1">
    <property type="entry name" value="PROTEIN YJDN"/>
    <property type="match status" value="1"/>
</dbReference>
<dbReference type="EMBL" id="JAESWB010000005">
    <property type="protein sequence ID" value="MBL4950639.1"/>
    <property type="molecule type" value="Genomic_DNA"/>
</dbReference>
<evidence type="ECO:0000313" key="2">
    <source>
        <dbReference type="EMBL" id="MBL4950639.1"/>
    </source>
</evidence>
<accession>A0ABS1TIU3</accession>
<organism evidence="2 3">
    <name type="scientific">Neobacillus paridis</name>
    <dbReference type="NCBI Taxonomy" id="2803862"/>
    <lineage>
        <taxon>Bacteria</taxon>
        <taxon>Bacillati</taxon>
        <taxon>Bacillota</taxon>
        <taxon>Bacilli</taxon>
        <taxon>Bacillales</taxon>
        <taxon>Bacillaceae</taxon>
        <taxon>Neobacillus</taxon>
    </lineage>
</organism>
<dbReference type="SUPFAM" id="SSF54593">
    <property type="entry name" value="Glyoxalase/Bleomycin resistance protein/Dihydroxybiphenyl dioxygenase"/>
    <property type="match status" value="1"/>
</dbReference>
<dbReference type="Proteomes" id="UP000623967">
    <property type="component" value="Unassembled WGS sequence"/>
</dbReference>
<proteinExistence type="predicted"/>
<dbReference type="RefSeq" id="WP_202651186.1">
    <property type="nucleotide sequence ID" value="NZ_JAESWB010000005.1"/>
</dbReference>
<evidence type="ECO:0000259" key="1">
    <source>
        <dbReference type="Pfam" id="PF06983"/>
    </source>
</evidence>
<keyword evidence="3" id="KW-1185">Reference proteome</keyword>